<organism evidence="10 11">
    <name type="scientific">Byssothecium circinans</name>
    <dbReference type="NCBI Taxonomy" id="147558"/>
    <lineage>
        <taxon>Eukaryota</taxon>
        <taxon>Fungi</taxon>
        <taxon>Dikarya</taxon>
        <taxon>Ascomycota</taxon>
        <taxon>Pezizomycotina</taxon>
        <taxon>Dothideomycetes</taxon>
        <taxon>Pleosporomycetidae</taxon>
        <taxon>Pleosporales</taxon>
        <taxon>Massarineae</taxon>
        <taxon>Massarinaceae</taxon>
        <taxon>Byssothecium</taxon>
    </lineage>
</organism>
<evidence type="ECO:0000256" key="2">
    <source>
        <dbReference type="ARBA" id="ARBA00007520"/>
    </source>
</evidence>
<accession>A0A6A5TLU1</accession>
<dbReference type="PANTHER" id="PTHR23501:SF12">
    <property type="entry name" value="MAJOR FACILITATOR SUPERFAMILY (MFS) PROFILE DOMAIN-CONTAINING PROTEIN-RELATED"/>
    <property type="match status" value="1"/>
</dbReference>
<name>A0A6A5TLU1_9PLEO</name>
<evidence type="ECO:0000313" key="11">
    <source>
        <dbReference type="Proteomes" id="UP000800035"/>
    </source>
</evidence>
<keyword evidence="5 8" id="KW-1133">Transmembrane helix</keyword>
<dbReference type="EMBL" id="ML977009">
    <property type="protein sequence ID" value="KAF1952689.1"/>
    <property type="molecule type" value="Genomic_DNA"/>
</dbReference>
<feature type="transmembrane region" description="Helical" evidence="8">
    <location>
        <begin position="512"/>
        <end position="531"/>
    </location>
</feature>
<feature type="transmembrane region" description="Helical" evidence="8">
    <location>
        <begin position="402"/>
        <end position="421"/>
    </location>
</feature>
<feature type="region of interest" description="Disordered" evidence="7">
    <location>
        <begin position="1"/>
        <end position="32"/>
    </location>
</feature>
<evidence type="ECO:0000256" key="7">
    <source>
        <dbReference type="SAM" id="MobiDB-lite"/>
    </source>
</evidence>
<dbReference type="SUPFAM" id="SSF103473">
    <property type="entry name" value="MFS general substrate transporter"/>
    <property type="match status" value="1"/>
</dbReference>
<feature type="transmembrane region" description="Helical" evidence="8">
    <location>
        <begin position="165"/>
        <end position="186"/>
    </location>
</feature>
<dbReference type="FunFam" id="1.20.1250.20:FF:000429">
    <property type="entry name" value="MFS drug efflux transporter, putative"/>
    <property type="match status" value="1"/>
</dbReference>
<evidence type="ECO:0000313" key="10">
    <source>
        <dbReference type="EMBL" id="KAF1952689.1"/>
    </source>
</evidence>
<feature type="transmembrane region" description="Helical" evidence="8">
    <location>
        <begin position="345"/>
        <end position="366"/>
    </location>
</feature>
<dbReference type="InterPro" id="IPR011701">
    <property type="entry name" value="MFS"/>
</dbReference>
<dbReference type="OrthoDB" id="10021397at2759"/>
<evidence type="ECO:0000256" key="5">
    <source>
        <dbReference type="ARBA" id="ARBA00022989"/>
    </source>
</evidence>
<sequence length="537" mass="57836">MQLTKHLHTPALSQKHSSNDIEVNNDATSPPPPRDIHGIKWSLVVVSLISVTFLWGLDGTIVADIQATFVREFQSIEKLAYNSVAFFLGAAATVLSWGQVYGQFNAKWVFITCIVTFEAGSALCGAAPNIEALIAGRTICGIGGSGMYTGVLTLLSLTTTEQERALYMGIPGLTWGAGTVLGPVIGGAFAESSATWRYGFYINLFIGALFAPVYLVLIPSKDPRPGTDVWTRLRNIDLVGFTLLAGTTTTLTLAMCFGGLTYSWNSAQIIALFVVSGFLLLMFITQQSSGALVEDRVFPLAMMKNWSILIIFLNETFSATSCFLPCYFIPLYFQYVRNESPLMAGVHLLPFIVAMVATVMACGALVSFRGHWMPWFFYGGALVLAGGALMYTVDENTSTSKIYGYSILIGSGTGAFIQMPFNAAQEFVSPSQIPAAVGLITWAQLAAPAITLSIANSVFLNRAKVALGMILPPDAPLLSIVSGVGKEYLDKLDQETKSRVIHAIVHSMAKSYILIICAGGLTLVLTVFLLVTKTKAK</sequence>
<evidence type="ECO:0000256" key="6">
    <source>
        <dbReference type="ARBA" id="ARBA00023136"/>
    </source>
</evidence>
<feature type="domain" description="Major facilitator superfamily (MFS) profile" evidence="9">
    <location>
        <begin position="44"/>
        <end position="535"/>
    </location>
</feature>
<evidence type="ECO:0000256" key="3">
    <source>
        <dbReference type="ARBA" id="ARBA00022448"/>
    </source>
</evidence>
<dbReference type="GO" id="GO:0022857">
    <property type="term" value="F:transmembrane transporter activity"/>
    <property type="evidence" value="ECO:0007669"/>
    <property type="project" value="InterPro"/>
</dbReference>
<comment type="subcellular location">
    <subcellularLocation>
        <location evidence="1">Membrane</location>
        <topology evidence="1">Multi-pass membrane protein</topology>
    </subcellularLocation>
</comment>
<feature type="transmembrane region" description="Helical" evidence="8">
    <location>
        <begin position="306"/>
        <end position="333"/>
    </location>
</feature>
<dbReference type="GO" id="GO:0005886">
    <property type="term" value="C:plasma membrane"/>
    <property type="evidence" value="ECO:0007669"/>
    <property type="project" value="TreeGrafter"/>
</dbReference>
<gene>
    <name evidence="10" type="ORF">CC80DRAFT_527723</name>
</gene>
<keyword evidence="6 8" id="KW-0472">Membrane</keyword>
<evidence type="ECO:0000256" key="4">
    <source>
        <dbReference type="ARBA" id="ARBA00022692"/>
    </source>
</evidence>
<dbReference type="InterPro" id="IPR036259">
    <property type="entry name" value="MFS_trans_sf"/>
</dbReference>
<protein>
    <submittedName>
        <fullName evidence="10">Putative major facilitator superfamily transporter</fullName>
    </submittedName>
</protein>
<feature type="transmembrane region" description="Helical" evidence="8">
    <location>
        <begin position="372"/>
        <end position="390"/>
    </location>
</feature>
<comment type="similarity">
    <text evidence="2">Belongs to the major facilitator superfamily. TCR/Tet family.</text>
</comment>
<keyword evidence="4 8" id="KW-0812">Transmembrane</keyword>
<dbReference type="InterPro" id="IPR020846">
    <property type="entry name" value="MFS_dom"/>
</dbReference>
<dbReference type="Pfam" id="PF07690">
    <property type="entry name" value="MFS_1"/>
    <property type="match status" value="1"/>
</dbReference>
<feature type="transmembrane region" description="Helical" evidence="8">
    <location>
        <begin position="139"/>
        <end position="159"/>
    </location>
</feature>
<dbReference type="PROSITE" id="PS50850">
    <property type="entry name" value="MFS"/>
    <property type="match status" value="1"/>
</dbReference>
<dbReference type="Gene3D" id="1.20.1250.20">
    <property type="entry name" value="MFS general substrate transporter like domains"/>
    <property type="match status" value="1"/>
</dbReference>
<feature type="compositionally biased region" description="Polar residues" evidence="7">
    <location>
        <begin position="11"/>
        <end position="28"/>
    </location>
</feature>
<dbReference type="AlphaFoldDB" id="A0A6A5TLU1"/>
<evidence type="ECO:0000259" key="9">
    <source>
        <dbReference type="PROSITE" id="PS50850"/>
    </source>
</evidence>
<reference evidence="10" key="1">
    <citation type="journal article" date="2020" name="Stud. Mycol.">
        <title>101 Dothideomycetes genomes: a test case for predicting lifestyles and emergence of pathogens.</title>
        <authorList>
            <person name="Haridas S."/>
            <person name="Albert R."/>
            <person name="Binder M."/>
            <person name="Bloem J."/>
            <person name="Labutti K."/>
            <person name="Salamov A."/>
            <person name="Andreopoulos B."/>
            <person name="Baker S."/>
            <person name="Barry K."/>
            <person name="Bills G."/>
            <person name="Bluhm B."/>
            <person name="Cannon C."/>
            <person name="Castanera R."/>
            <person name="Culley D."/>
            <person name="Daum C."/>
            <person name="Ezra D."/>
            <person name="Gonzalez J."/>
            <person name="Henrissat B."/>
            <person name="Kuo A."/>
            <person name="Liang C."/>
            <person name="Lipzen A."/>
            <person name="Lutzoni F."/>
            <person name="Magnuson J."/>
            <person name="Mondo S."/>
            <person name="Nolan M."/>
            <person name="Ohm R."/>
            <person name="Pangilinan J."/>
            <person name="Park H.-J."/>
            <person name="Ramirez L."/>
            <person name="Alfaro M."/>
            <person name="Sun H."/>
            <person name="Tritt A."/>
            <person name="Yoshinaga Y."/>
            <person name="Zwiers L.-H."/>
            <person name="Turgeon B."/>
            <person name="Goodwin S."/>
            <person name="Spatafora J."/>
            <person name="Crous P."/>
            <person name="Grigoriev I."/>
        </authorList>
    </citation>
    <scope>NUCLEOTIDE SEQUENCE</scope>
    <source>
        <strain evidence="10">CBS 675.92</strain>
    </source>
</reference>
<feature type="transmembrane region" description="Helical" evidence="8">
    <location>
        <begin position="79"/>
        <end position="102"/>
    </location>
</feature>
<dbReference type="PANTHER" id="PTHR23501">
    <property type="entry name" value="MAJOR FACILITATOR SUPERFAMILY"/>
    <property type="match status" value="1"/>
</dbReference>
<proteinExistence type="inferred from homology"/>
<feature type="transmembrane region" description="Helical" evidence="8">
    <location>
        <begin position="108"/>
        <end position="127"/>
    </location>
</feature>
<keyword evidence="3" id="KW-0813">Transport</keyword>
<dbReference type="Proteomes" id="UP000800035">
    <property type="component" value="Unassembled WGS sequence"/>
</dbReference>
<feature type="transmembrane region" description="Helical" evidence="8">
    <location>
        <begin position="198"/>
        <end position="218"/>
    </location>
</feature>
<feature type="transmembrane region" description="Helical" evidence="8">
    <location>
        <begin position="39"/>
        <end position="58"/>
    </location>
</feature>
<feature type="transmembrane region" description="Helical" evidence="8">
    <location>
        <begin position="433"/>
        <end position="459"/>
    </location>
</feature>
<feature type="transmembrane region" description="Helical" evidence="8">
    <location>
        <begin position="269"/>
        <end position="286"/>
    </location>
</feature>
<evidence type="ECO:0000256" key="8">
    <source>
        <dbReference type="SAM" id="Phobius"/>
    </source>
</evidence>
<feature type="transmembrane region" description="Helical" evidence="8">
    <location>
        <begin position="238"/>
        <end position="262"/>
    </location>
</feature>
<evidence type="ECO:0000256" key="1">
    <source>
        <dbReference type="ARBA" id="ARBA00004141"/>
    </source>
</evidence>
<keyword evidence="11" id="KW-1185">Reference proteome</keyword>